<dbReference type="Proteomes" id="UP000253032">
    <property type="component" value="Unassembled WGS sequence"/>
</dbReference>
<evidence type="ECO:0000256" key="2">
    <source>
        <dbReference type="ARBA" id="ARBA00004696"/>
    </source>
</evidence>
<keyword evidence="3 8" id="KW-0028">Amino-acid biosynthesis</keyword>
<dbReference type="Gene3D" id="3.20.20.70">
    <property type="entry name" value="Aldolase class I"/>
    <property type="match status" value="1"/>
</dbReference>
<reference evidence="10 11" key="1">
    <citation type="journal article" date="2018" name="Microbiome">
        <title>Fine metagenomic profile of the Mediterranean stratified and mixed water columns revealed by assembly and recruitment.</title>
        <authorList>
            <person name="Haro-Moreno J.M."/>
            <person name="Lopez-Perez M."/>
            <person name="De La Torre J.R."/>
            <person name="Picazo A."/>
            <person name="Camacho A."/>
            <person name="Rodriguez-Valera F."/>
        </authorList>
    </citation>
    <scope>NUCLEOTIDE SEQUENCE [LARGE SCALE GENOMIC DNA]</scope>
    <source>
        <strain evidence="10">MED-G84</strain>
    </source>
</reference>
<protein>
    <recommendedName>
        <fullName evidence="8">Indole-3-glycerol phosphate synthase</fullName>
        <shortName evidence="8">IGPS</shortName>
        <ecNumber evidence="8">4.1.1.48</ecNumber>
    </recommendedName>
</protein>
<comment type="catalytic activity">
    <reaction evidence="1 8">
        <text>1-(2-carboxyphenylamino)-1-deoxy-D-ribulose 5-phosphate + H(+) = (1S,2R)-1-C-(indol-3-yl)glycerol 3-phosphate + CO2 + H2O</text>
        <dbReference type="Rhea" id="RHEA:23476"/>
        <dbReference type="ChEBI" id="CHEBI:15377"/>
        <dbReference type="ChEBI" id="CHEBI:15378"/>
        <dbReference type="ChEBI" id="CHEBI:16526"/>
        <dbReference type="ChEBI" id="CHEBI:58613"/>
        <dbReference type="ChEBI" id="CHEBI:58866"/>
        <dbReference type="EC" id="4.1.1.48"/>
    </reaction>
</comment>
<keyword evidence="7 8" id="KW-0456">Lyase</keyword>
<dbReference type="HAMAP" id="MF_00134_B">
    <property type="entry name" value="IGPS_B"/>
    <property type="match status" value="1"/>
</dbReference>
<dbReference type="InterPro" id="IPR001468">
    <property type="entry name" value="Indole-3-GlycerolPSynthase_CS"/>
</dbReference>
<dbReference type="GO" id="GO:0004425">
    <property type="term" value="F:indole-3-glycerol-phosphate synthase activity"/>
    <property type="evidence" value="ECO:0007669"/>
    <property type="project" value="UniProtKB-UniRule"/>
</dbReference>
<comment type="caution">
    <text evidence="10">The sequence shown here is derived from an EMBL/GenBank/DDBJ whole genome shotgun (WGS) entry which is preliminary data.</text>
</comment>
<dbReference type="FunFam" id="3.20.20.70:FF:000024">
    <property type="entry name" value="Indole-3-glycerol phosphate synthase"/>
    <property type="match status" value="1"/>
</dbReference>
<evidence type="ECO:0000256" key="1">
    <source>
        <dbReference type="ARBA" id="ARBA00001633"/>
    </source>
</evidence>
<evidence type="ECO:0000256" key="5">
    <source>
        <dbReference type="ARBA" id="ARBA00022822"/>
    </source>
</evidence>
<sequence length="251" mass="28729">MSILQNIVDKTRAKLVERKAELTLSQIKISLQGLNLPKSRFKEKLAYKSEAIIAEIKKASPSAGVIAENFDPVQKAKEYELNGASALSILTEEDFFMGSMEHLKKVKKVTSLPILRKDFMIDEYQIYESKLIGADCILLIASILSDKKIEDFINIAKELELDYLIEVHDEAELKRIAHHEGALIGINNRDLKTFEVDLDNSVRLRKLFKEENIFIAESGIKSREDMNYLKFNDIRVFLIGESLMRGDFFKI</sequence>
<keyword evidence="6 8" id="KW-0057">Aromatic amino acid biosynthesis</keyword>
<evidence type="ECO:0000256" key="8">
    <source>
        <dbReference type="HAMAP-Rule" id="MF_00134"/>
    </source>
</evidence>
<dbReference type="GO" id="GO:0004640">
    <property type="term" value="F:phosphoribosylanthranilate isomerase activity"/>
    <property type="evidence" value="ECO:0007669"/>
    <property type="project" value="TreeGrafter"/>
</dbReference>
<dbReference type="InterPro" id="IPR013785">
    <property type="entry name" value="Aldolase_TIM"/>
</dbReference>
<evidence type="ECO:0000313" key="10">
    <source>
        <dbReference type="EMBL" id="RCL39441.1"/>
    </source>
</evidence>
<evidence type="ECO:0000259" key="9">
    <source>
        <dbReference type="Pfam" id="PF00218"/>
    </source>
</evidence>
<dbReference type="SUPFAM" id="SSF51366">
    <property type="entry name" value="Ribulose-phoshate binding barrel"/>
    <property type="match status" value="1"/>
</dbReference>
<evidence type="ECO:0000256" key="3">
    <source>
        <dbReference type="ARBA" id="ARBA00022605"/>
    </source>
</evidence>
<dbReference type="AlphaFoldDB" id="A0A368BQB9"/>
<evidence type="ECO:0000256" key="6">
    <source>
        <dbReference type="ARBA" id="ARBA00023141"/>
    </source>
</evidence>
<dbReference type="InterPro" id="IPR045186">
    <property type="entry name" value="Indole-3-glycerol_P_synth"/>
</dbReference>
<dbReference type="PANTHER" id="PTHR22854">
    <property type="entry name" value="TRYPTOPHAN BIOSYNTHESIS PROTEIN"/>
    <property type="match status" value="1"/>
</dbReference>
<dbReference type="GO" id="GO:0000162">
    <property type="term" value="P:L-tryptophan biosynthetic process"/>
    <property type="evidence" value="ECO:0007669"/>
    <property type="project" value="UniProtKB-UniRule"/>
</dbReference>
<gene>
    <name evidence="8" type="primary">trpC</name>
    <name evidence="10" type="ORF">DBW98_00930</name>
</gene>
<accession>A0A368BQB9</accession>
<comment type="pathway">
    <text evidence="2 8">Amino-acid biosynthesis; L-tryptophan biosynthesis; L-tryptophan from chorismate: step 4/5.</text>
</comment>
<dbReference type="InterPro" id="IPR013798">
    <property type="entry name" value="Indole-3-glycerol_P_synth_dom"/>
</dbReference>
<dbReference type="PROSITE" id="PS00614">
    <property type="entry name" value="IGPS"/>
    <property type="match status" value="1"/>
</dbReference>
<proteinExistence type="inferred from homology"/>
<dbReference type="UniPathway" id="UPA00035">
    <property type="reaction ID" value="UER00043"/>
</dbReference>
<dbReference type="EC" id="4.1.1.48" evidence="8"/>
<evidence type="ECO:0000313" key="11">
    <source>
        <dbReference type="Proteomes" id="UP000253032"/>
    </source>
</evidence>
<dbReference type="InterPro" id="IPR011060">
    <property type="entry name" value="RibuloseP-bd_barrel"/>
</dbReference>
<keyword evidence="5 8" id="KW-0822">Tryptophan biosynthesis</keyword>
<comment type="similarity">
    <text evidence="8">Belongs to the TrpC family.</text>
</comment>
<feature type="domain" description="Indole-3-glycerol phosphate synthase" evidence="9">
    <location>
        <begin position="4"/>
        <end position="246"/>
    </location>
</feature>
<evidence type="ECO:0000256" key="4">
    <source>
        <dbReference type="ARBA" id="ARBA00022793"/>
    </source>
</evidence>
<evidence type="ECO:0000256" key="7">
    <source>
        <dbReference type="ARBA" id="ARBA00023239"/>
    </source>
</evidence>
<organism evidence="10 11">
    <name type="scientific">SAR86 cluster bacterium</name>
    <dbReference type="NCBI Taxonomy" id="2030880"/>
    <lineage>
        <taxon>Bacteria</taxon>
        <taxon>Pseudomonadati</taxon>
        <taxon>Pseudomonadota</taxon>
        <taxon>Gammaproteobacteria</taxon>
        <taxon>SAR86 cluster</taxon>
    </lineage>
</organism>
<dbReference type="EMBL" id="QOPC01000003">
    <property type="protein sequence ID" value="RCL39441.1"/>
    <property type="molecule type" value="Genomic_DNA"/>
</dbReference>
<keyword evidence="4 8" id="KW-0210">Decarboxylase</keyword>
<name>A0A368BQB9_9GAMM</name>
<dbReference type="CDD" id="cd00331">
    <property type="entry name" value="IGPS"/>
    <property type="match status" value="1"/>
</dbReference>
<dbReference type="PANTHER" id="PTHR22854:SF2">
    <property type="entry name" value="INDOLE-3-GLYCEROL-PHOSPHATE SYNTHASE"/>
    <property type="match status" value="1"/>
</dbReference>
<dbReference type="NCBIfam" id="NF001377">
    <property type="entry name" value="PRK00278.2-4"/>
    <property type="match status" value="1"/>
</dbReference>
<dbReference type="Pfam" id="PF00218">
    <property type="entry name" value="IGPS"/>
    <property type="match status" value="1"/>
</dbReference>